<evidence type="ECO:0000313" key="2">
    <source>
        <dbReference type="Proteomes" id="UP000605392"/>
    </source>
</evidence>
<organism evidence="1 2">
    <name type="scientific">Hymenobacter qilianensis</name>
    <dbReference type="NCBI Taxonomy" id="1385715"/>
    <lineage>
        <taxon>Bacteria</taxon>
        <taxon>Pseudomonadati</taxon>
        <taxon>Bacteroidota</taxon>
        <taxon>Cytophagia</taxon>
        <taxon>Cytophagales</taxon>
        <taxon>Hymenobacteraceae</taxon>
        <taxon>Hymenobacter</taxon>
    </lineage>
</organism>
<reference evidence="1 2" key="1">
    <citation type="journal article" date="2019" name="Int. J. Syst. Evol. Microbiol.">
        <title>The Global Catalogue of Microorganisms (GCM) 10K type strain sequencing project: providing services to taxonomists for standard genome sequencing and annotation.</title>
        <authorList>
            <consortium name="The Broad Institute Genomics Platform"/>
            <consortium name="The Broad Institute Genome Sequencing Center for Infectious Disease"/>
            <person name="Wu L."/>
            <person name="Ma J."/>
        </authorList>
    </citation>
    <scope>NUCLEOTIDE SEQUENCE [LARGE SCALE GENOMIC DNA]</scope>
    <source>
        <strain evidence="1 2">CGMCC 1.12720</strain>
    </source>
</reference>
<proteinExistence type="predicted"/>
<name>A0ACB5PRD6_9BACT</name>
<comment type="caution">
    <text evidence="1">The sequence shown here is derived from an EMBL/GenBank/DDBJ whole genome shotgun (WGS) entry which is preliminary data.</text>
</comment>
<gene>
    <name evidence="1" type="ORF">GCM10011375_19520</name>
</gene>
<dbReference type="Proteomes" id="UP000605392">
    <property type="component" value="Unassembled WGS sequence"/>
</dbReference>
<evidence type="ECO:0000313" key="1">
    <source>
        <dbReference type="EMBL" id="GGF64679.1"/>
    </source>
</evidence>
<accession>A0ACB5PRD6</accession>
<keyword evidence="2" id="KW-1185">Reference proteome</keyword>
<protein>
    <submittedName>
        <fullName evidence="1">Uncharacterized protein</fullName>
    </submittedName>
</protein>
<sequence length="72" mass="8133">MPQSYPIAGKRGTGFRWGMGKKKRAKIAPLNRLPLLPSGPGGVQQELVVLTRRCKDRLQIRQMKPIVLIILR</sequence>
<dbReference type="EMBL" id="BMFN01000002">
    <property type="protein sequence ID" value="GGF64679.1"/>
    <property type="molecule type" value="Genomic_DNA"/>
</dbReference>